<dbReference type="EMBL" id="CP043538">
    <property type="protein sequence ID" value="QGY02334.1"/>
    <property type="molecule type" value="Genomic_DNA"/>
</dbReference>
<gene>
    <name evidence="2" type="ORF">MMSR116_10930</name>
</gene>
<dbReference type="InterPro" id="IPR009875">
    <property type="entry name" value="PilZ_domain"/>
</dbReference>
<dbReference type="KEGG" id="mmes:MMSR116_10930"/>
<dbReference type="GO" id="GO:0035438">
    <property type="term" value="F:cyclic-di-GMP binding"/>
    <property type="evidence" value="ECO:0007669"/>
    <property type="project" value="InterPro"/>
</dbReference>
<name>A0A6B9FMD2_9HYPH</name>
<dbReference type="OrthoDB" id="7188320at2"/>
<evidence type="ECO:0000313" key="3">
    <source>
        <dbReference type="Proteomes" id="UP000012488"/>
    </source>
</evidence>
<proteinExistence type="predicted"/>
<dbReference type="SUPFAM" id="SSF141371">
    <property type="entry name" value="PilZ domain-like"/>
    <property type="match status" value="1"/>
</dbReference>
<feature type="domain" description="PilZ" evidence="1">
    <location>
        <begin position="13"/>
        <end position="92"/>
    </location>
</feature>
<dbReference type="Pfam" id="PF07238">
    <property type="entry name" value="PilZ"/>
    <property type="match status" value="1"/>
</dbReference>
<reference evidence="2 3" key="2">
    <citation type="journal article" date="2013" name="Genome Announc.">
        <title>Draft Genome Sequence of Methylobacterium mesophilicum Strain SR1.6/6, Isolated from Citrus sinensis.</title>
        <authorList>
            <person name="Marinho Almeida D."/>
            <person name="Dini-Andreote F."/>
            <person name="Camargo Neves A.A."/>
            <person name="Juca Ramos R.T."/>
            <person name="Andreote F.D."/>
            <person name="Carneiro A.R."/>
            <person name="Oliveira de Souza Lima A."/>
            <person name="Caracciolo Gomes de Sa P.H."/>
            <person name="Ribeiro Barbosa M.S."/>
            <person name="Araujo W.L."/>
            <person name="Silva A."/>
        </authorList>
    </citation>
    <scope>NUCLEOTIDE SEQUENCE [LARGE SCALE GENOMIC DNA]</scope>
    <source>
        <strain evidence="2 3">SR1.6/6</strain>
    </source>
</reference>
<dbReference type="RefSeq" id="WP_158168814.1">
    <property type="nucleotide sequence ID" value="NZ_CP043538.1"/>
</dbReference>
<dbReference type="AlphaFoldDB" id="A0A6B9FMD2"/>
<accession>A0A6B9FMD2</accession>
<sequence>MSHSSRSIGTFVERRASERKPTALLAFAQHANGWRFPCQVKNISDRGAMLEFLGTQAVMLEDAFDLVLANAETRYSVKLIWRKERTAGVVFCPEPE</sequence>
<evidence type="ECO:0000259" key="1">
    <source>
        <dbReference type="Pfam" id="PF07238"/>
    </source>
</evidence>
<protein>
    <submittedName>
        <fullName evidence="2">PilZ domain-containing protein</fullName>
    </submittedName>
</protein>
<dbReference type="Proteomes" id="UP000012488">
    <property type="component" value="Chromosome"/>
</dbReference>
<reference evidence="2 3" key="1">
    <citation type="journal article" date="2012" name="Genet. Mol. Biol.">
        <title>Analysis of 16S rRNA and mxaF genes revealing insights into Methylobacterium niche-specific plant association.</title>
        <authorList>
            <person name="Dourado M.N."/>
            <person name="Andreote F.D."/>
            <person name="Dini-Andreote F."/>
            <person name="Conti R."/>
            <person name="Araujo J.M."/>
            <person name="Araujo W.L."/>
        </authorList>
    </citation>
    <scope>NUCLEOTIDE SEQUENCE [LARGE SCALE GENOMIC DNA]</scope>
    <source>
        <strain evidence="2 3">SR1.6/6</strain>
    </source>
</reference>
<evidence type="ECO:0000313" key="2">
    <source>
        <dbReference type="EMBL" id="QGY02334.1"/>
    </source>
</evidence>
<organism evidence="2 3">
    <name type="scientific">Methylobacterium mesophilicum SR1.6/6</name>
    <dbReference type="NCBI Taxonomy" id="908290"/>
    <lineage>
        <taxon>Bacteria</taxon>
        <taxon>Pseudomonadati</taxon>
        <taxon>Pseudomonadota</taxon>
        <taxon>Alphaproteobacteria</taxon>
        <taxon>Hyphomicrobiales</taxon>
        <taxon>Methylobacteriaceae</taxon>
        <taxon>Methylobacterium</taxon>
    </lineage>
</organism>